<dbReference type="InterPro" id="IPR008144">
    <property type="entry name" value="Guanylate_kin-like_dom"/>
</dbReference>
<comment type="similarity">
    <text evidence="2">Belongs to the guanylate kinase family.</text>
</comment>
<evidence type="ECO:0000259" key="6">
    <source>
        <dbReference type="PROSITE" id="PS50052"/>
    </source>
</evidence>
<dbReference type="Gene3D" id="3.40.50.300">
    <property type="entry name" value="P-loop containing nucleotide triphosphate hydrolases"/>
    <property type="match status" value="1"/>
</dbReference>
<dbReference type="Proteomes" id="UP000053750">
    <property type="component" value="Unassembled WGS sequence"/>
</dbReference>
<feature type="domain" description="Guanylate kinase-like" evidence="6">
    <location>
        <begin position="8"/>
        <end position="184"/>
    </location>
</feature>
<dbReference type="PROSITE" id="PS50052">
    <property type="entry name" value="GUANYLATE_KINASE_2"/>
    <property type="match status" value="1"/>
</dbReference>
<evidence type="ECO:0000313" key="7">
    <source>
        <dbReference type="EMBL" id="EXX84545.1"/>
    </source>
</evidence>
<accession>A0A9W5W5Y8</accession>
<dbReference type="PANTHER" id="PTHR23117:SF13">
    <property type="entry name" value="GUANYLATE KINASE"/>
    <property type="match status" value="1"/>
</dbReference>
<name>A0A9W5W5Y8_9BACL</name>
<keyword evidence="8" id="KW-1185">Reference proteome</keyword>
<evidence type="ECO:0000256" key="2">
    <source>
        <dbReference type="ARBA" id="ARBA00005790"/>
    </source>
</evidence>
<evidence type="ECO:0000256" key="4">
    <source>
        <dbReference type="ARBA" id="ARBA00022777"/>
    </source>
</evidence>
<keyword evidence="4 7" id="KW-0418">Kinase</keyword>
<comment type="function">
    <text evidence="1">Essential for recycling GMP and indirectly, cGMP.</text>
</comment>
<organism evidence="7 8">
    <name type="scientific">Paenibacillus darwinianus</name>
    <dbReference type="NCBI Taxonomy" id="1380763"/>
    <lineage>
        <taxon>Bacteria</taxon>
        <taxon>Bacillati</taxon>
        <taxon>Bacillota</taxon>
        <taxon>Bacilli</taxon>
        <taxon>Bacillales</taxon>
        <taxon>Paenibacillaceae</taxon>
        <taxon>Paenibacillus</taxon>
    </lineage>
</organism>
<dbReference type="AlphaFoldDB" id="A0A9W5W5Y8"/>
<dbReference type="SMART" id="SM00072">
    <property type="entry name" value="GuKc"/>
    <property type="match status" value="1"/>
</dbReference>
<dbReference type="PANTHER" id="PTHR23117">
    <property type="entry name" value="GUANYLATE KINASE-RELATED"/>
    <property type="match status" value="1"/>
</dbReference>
<dbReference type="RefSeq" id="WP_036579773.1">
    <property type="nucleotide sequence ID" value="NZ_KK082120.1"/>
</dbReference>
<gene>
    <name evidence="7" type="ORF">BG53_11115</name>
</gene>
<reference evidence="7 8" key="1">
    <citation type="submission" date="2014-02" db="EMBL/GenBank/DDBJ databases">
        <title>Genome sequence of Paenibacillus darwinianus reveals adaptive mechanisms for survival in Antarctic soils.</title>
        <authorList>
            <person name="Dsouza M."/>
            <person name="Taylor M.W."/>
            <person name="Turner S.J."/>
            <person name="Aislabie J."/>
        </authorList>
    </citation>
    <scope>NUCLEOTIDE SEQUENCE [LARGE SCALE GENOMIC DNA]</scope>
    <source>
        <strain evidence="7 8">CE1</strain>
    </source>
</reference>
<evidence type="ECO:0000256" key="5">
    <source>
        <dbReference type="ARBA" id="ARBA00048594"/>
    </source>
</evidence>
<evidence type="ECO:0000256" key="3">
    <source>
        <dbReference type="ARBA" id="ARBA00022679"/>
    </source>
</evidence>
<comment type="catalytic activity">
    <reaction evidence="5">
        <text>GMP + ATP = GDP + ADP</text>
        <dbReference type="Rhea" id="RHEA:20780"/>
        <dbReference type="ChEBI" id="CHEBI:30616"/>
        <dbReference type="ChEBI" id="CHEBI:58115"/>
        <dbReference type="ChEBI" id="CHEBI:58189"/>
        <dbReference type="ChEBI" id="CHEBI:456216"/>
        <dbReference type="EC" id="2.7.4.8"/>
    </reaction>
</comment>
<proteinExistence type="inferred from homology"/>
<comment type="caution">
    <text evidence="7">The sequence shown here is derived from an EMBL/GenBank/DDBJ whole genome shotgun (WGS) entry which is preliminary data.</text>
</comment>
<dbReference type="EMBL" id="JFHU01000284">
    <property type="protein sequence ID" value="EXX84545.1"/>
    <property type="molecule type" value="Genomic_DNA"/>
</dbReference>
<keyword evidence="3" id="KW-0808">Transferase</keyword>
<dbReference type="GO" id="GO:0005829">
    <property type="term" value="C:cytosol"/>
    <property type="evidence" value="ECO:0007669"/>
    <property type="project" value="TreeGrafter"/>
</dbReference>
<evidence type="ECO:0000313" key="8">
    <source>
        <dbReference type="Proteomes" id="UP000053750"/>
    </source>
</evidence>
<dbReference type="Pfam" id="PF00625">
    <property type="entry name" value="Guanylate_kin"/>
    <property type="match status" value="1"/>
</dbReference>
<dbReference type="SUPFAM" id="SSF52540">
    <property type="entry name" value="P-loop containing nucleoside triphosphate hydrolases"/>
    <property type="match status" value="1"/>
</dbReference>
<evidence type="ECO:0000256" key="1">
    <source>
        <dbReference type="ARBA" id="ARBA00003531"/>
    </source>
</evidence>
<dbReference type="InterPro" id="IPR008145">
    <property type="entry name" value="GK/Ca_channel_bsu"/>
</dbReference>
<dbReference type="InterPro" id="IPR027417">
    <property type="entry name" value="P-loop_NTPase"/>
</dbReference>
<sequence>MYESQDRKLIFVFTGPDGSGRKTVAYTAGQTLGIPKVISYATREPRPGEVNGQDYHFISDALYDQLEEQDEFLESVTIGTHRYGIREYDIEQSIQANGRVYVVLNRDGAEILKGMYGDRVVRICIYADRETVTERQRGIGLPEDVIESHLAHYDYDMAYQAACELAYENYDLAYTVHDLTKTLEGYLNRNLVERD</sequence>
<protein>
    <submittedName>
        <fullName evidence="7">Guanylate kinase</fullName>
    </submittedName>
</protein>
<dbReference type="OrthoDB" id="1033810at2"/>
<dbReference type="GO" id="GO:0004385">
    <property type="term" value="F:GMP kinase activity"/>
    <property type="evidence" value="ECO:0007669"/>
    <property type="project" value="UniProtKB-EC"/>
</dbReference>